<dbReference type="EMBL" id="JBEZLS010000033">
    <property type="protein sequence ID" value="MEU9355643.1"/>
    <property type="molecule type" value="Genomic_DNA"/>
</dbReference>
<organism evidence="1 2">
    <name type="scientific">Streptomyces griseoloalbus</name>
    <dbReference type="NCBI Taxonomy" id="67303"/>
    <lineage>
        <taxon>Bacteria</taxon>
        <taxon>Bacillati</taxon>
        <taxon>Actinomycetota</taxon>
        <taxon>Actinomycetes</taxon>
        <taxon>Kitasatosporales</taxon>
        <taxon>Streptomycetaceae</taxon>
        <taxon>Streptomyces</taxon>
    </lineage>
</organism>
<proteinExistence type="predicted"/>
<reference evidence="1 2" key="1">
    <citation type="submission" date="2024-06" db="EMBL/GenBank/DDBJ databases">
        <title>The Natural Products Discovery Center: Release of the First 8490 Sequenced Strains for Exploring Actinobacteria Biosynthetic Diversity.</title>
        <authorList>
            <person name="Kalkreuter E."/>
            <person name="Kautsar S.A."/>
            <person name="Yang D."/>
            <person name="Bader C.D."/>
            <person name="Teijaro C.N."/>
            <person name="Fluegel L."/>
            <person name="Davis C.M."/>
            <person name="Simpson J.R."/>
            <person name="Lauterbach L."/>
            <person name="Steele A.D."/>
            <person name="Gui C."/>
            <person name="Meng S."/>
            <person name="Li G."/>
            <person name="Viehrig K."/>
            <person name="Ye F."/>
            <person name="Su P."/>
            <person name="Kiefer A.F."/>
            <person name="Nichols A."/>
            <person name="Cepeda A.J."/>
            <person name="Yan W."/>
            <person name="Fan B."/>
            <person name="Jiang Y."/>
            <person name="Adhikari A."/>
            <person name="Zheng C.-J."/>
            <person name="Schuster L."/>
            <person name="Cowan T.M."/>
            <person name="Smanski M.J."/>
            <person name="Chevrette M.G."/>
            <person name="De Carvalho L.P.S."/>
            <person name="Shen B."/>
        </authorList>
    </citation>
    <scope>NUCLEOTIDE SEQUENCE [LARGE SCALE GENOMIC DNA]</scope>
    <source>
        <strain evidence="1 2">NPDC048274</strain>
    </source>
</reference>
<dbReference type="RefSeq" id="WP_359988759.1">
    <property type="nucleotide sequence ID" value="NZ_JBEZLS010000033.1"/>
</dbReference>
<gene>
    <name evidence="1" type="ORF">AB0D65_32785</name>
</gene>
<evidence type="ECO:0000313" key="1">
    <source>
        <dbReference type="EMBL" id="MEU9355643.1"/>
    </source>
</evidence>
<protein>
    <submittedName>
        <fullName evidence="1">Uncharacterized protein</fullName>
    </submittedName>
</protein>
<dbReference type="Proteomes" id="UP001551582">
    <property type="component" value="Unassembled WGS sequence"/>
</dbReference>
<evidence type="ECO:0000313" key="2">
    <source>
        <dbReference type="Proteomes" id="UP001551582"/>
    </source>
</evidence>
<keyword evidence="2" id="KW-1185">Reference proteome</keyword>
<accession>A0ABV3EER3</accession>
<comment type="caution">
    <text evidence="1">The sequence shown here is derived from an EMBL/GenBank/DDBJ whole genome shotgun (WGS) entry which is preliminary data.</text>
</comment>
<sequence length="513" mass="56826">MTTDVQGPAWALEGLGVRSGRYPLAVEGPVMRAIDRLVPGVSTVTRYIRYHSLYAAIAAHAERKALDLTACRRLVRRCEVLMAALQHDAEAADEAWFPHGIDRVRRFCAQELDLARAADQEHLSQSYSPRRWGFWDQYGGSATVLGTVEVRDGALRPGRHACPAPLRELFAPLLSLVEQNVVSFVELEQAGQAGLGIPSSVEQDWLTQVLTATDAGGIHTPQDWEASDRIRRATFRILGRAIDLHGQEGEGYEETLRSAVAFGEDMTADPVLAAIPETAGWRGLLLRHYSVGAWRRLWAALVADIGSKEGEADRTAQELRDWLAQQVPKGSVRGLLQDLPPLKSPDGLLLPAERELLEEGRDVPMVNVRLLLVGALRSREGHLPDDVRAVFLGRQRRSAEFLDPTWVDGLIRDYSDRPIRDLAARLVDDMLAQSRRVALAKLSPDPATGGLKIFSRLHVRNERYFKTGDEGDSDIGTRIPQLGSFGRQLGLFDVWDGCHVVTASGRMILETER</sequence>
<name>A0ABV3EER3_9ACTN</name>